<proteinExistence type="predicted"/>
<keyword evidence="2" id="KW-1185">Reference proteome</keyword>
<evidence type="ECO:0000313" key="1">
    <source>
        <dbReference type="EMBL" id="BBU69680.1"/>
    </source>
</evidence>
<organism evidence="1 2">
    <name type="scientific">Fluviibacter phosphoraccumulans</name>
    <dbReference type="NCBI Taxonomy" id="1751046"/>
    <lineage>
        <taxon>Bacteria</taxon>
        <taxon>Pseudomonadati</taxon>
        <taxon>Pseudomonadota</taxon>
        <taxon>Betaproteobacteria</taxon>
        <taxon>Rhodocyclales</taxon>
        <taxon>Fluviibacteraceae</taxon>
        <taxon>Fluviibacter</taxon>
    </lineage>
</organism>
<accession>A0A7R6R7K4</accession>
<evidence type="ECO:0000313" key="2">
    <source>
        <dbReference type="Proteomes" id="UP000463961"/>
    </source>
</evidence>
<sequence>MYPTLSVKMAMKIGSKYKFSEVQARHWGQFAESAGLSKAQTVKRVMSVAKALPSAARKLQADPVRCFAGNALVERIVRLIEQRCALTITRLHESVDER</sequence>
<protein>
    <submittedName>
        <fullName evidence="1">Uncharacterized protein</fullName>
    </submittedName>
</protein>
<dbReference type="EMBL" id="AP022345">
    <property type="protein sequence ID" value="BBU69680.1"/>
    <property type="molecule type" value="Genomic_DNA"/>
</dbReference>
<dbReference type="Proteomes" id="UP000463961">
    <property type="component" value="Chromosome"/>
</dbReference>
<reference evidence="2" key="1">
    <citation type="submission" date="2020-01" db="EMBL/GenBank/DDBJ databases">
        <title>Phosphoaccumulans saitamaens gen. nov., sp. nov., a polyphosphate accumulating bacterium isolated from surface river water.</title>
        <authorList>
            <person name="Watanabe K."/>
            <person name="Suda W."/>
        </authorList>
    </citation>
    <scope>NUCLEOTIDE SEQUENCE [LARGE SCALE GENOMIC DNA]</scope>
    <source>
        <strain evidence="2">ICHIAU1</strain>
    </source>
</reference>
<name>A0A7R6R7K4_9RHOO</name>
<gene>
    <name evidence="1" type="ORF">ICHIAU1_19630</name>
</gene>
<dbReference type="AlphaFoldDB" id="A0A7R6R7K4"/>